<accession>A0A9Q3IGQ1</accession>
<evidence type="ECO:0000313" key="3">
    <source>
        <dbReference type="Proteomes" id="UP000765509"/>
    </source>
</evidence>
<dbReference type="Proteomes" id="UP000765509">
    <property type="component" value="Unassembled WGS sequence"/>
</dbReference>
<dbReference type="GO" id="GO:0003676">
    <property type="term" value="F:nucleic acid binding"/>
    <property type="evidence" value="ECO:0007669"/>
    <property type="project" value="InterPro"/>
</dbReference>
<dbReference type="AlphaFoldDB" id="A0A9Q3IGQ1"/>
<reference evidence="2" key="1">
    <citation type="submission" date="2021-03" db="EMBL/GenBank/DDBJ databases">
        <title>Draft genome sequence of rust myrtle Austropuccinia psidii MF-1, a brazilian biotype.</title>
        <authorList>
            <person name="Quecine M.C."/>
            <person name="Pachon D.M.R."/>
            <person name="Bonatelli M.L."/>
            <person name="Correr F.H."/>
            <person name="Franceschini L.M."/>
            <person name="Leite T.F."/>
            <person name="Margarido G.R.A."/>
            <person name="Almeida C.A."/>
            <person name="Ferrarezi J.A."/>
            <person name="Labate C.A."/>
        </authorList>
    </citation>
    <scope>NUCLEOTIDE SEQUENCE</scope>
    <source>
        <strain evidence="2">MF-1</strain>
    </source>
</reference>
<dbReference type="Gene3D" id="3.30.420.10">
    <property type="entry name" value="Ribonuclease H-like superfamily/Ribonuclease H"/>
    <property type="match status" value="1"/>
</dbReference>
<keyword evidence="3" id="KW-1185">Reference proteome</keyword>
<proteinExistence type="predicted"/>
<feature type="region of interest" description="Disordered" evidence="1">
    <location>
        <begin position="133"/>
        <end position="173"/>
    </location>
</feature>
<protein>
    <submittedName>
        <fullName evidence="2">Uncharacterized protein</fullName>
    </submittedName>
</protein>
<name>A0A9Q3IGQ1_9BASI</name>
<evidence type="ECO:0000313" key="2">
    <source>
        <dbReference type="EMBL" id="MBW0540923.1"/>
    </source>
</evidence>
<feature type="compositionally biased region" description="Polar residues" evidence="1">
    <location>
        <begin position="141"/>
        <end position="173"/>
    </location>
</feature>
<dbReference type="InterPro" id="IPR036397">
    <property type="entry name" value="RNaseH_sf"/>
</dbReference>
<sequence length="173" mass="20030">MTQREIHKLGKASRISPRKPFLQPQDFQVFLVFTQEHRCWTIDDWEKVVWTNKSAFELGKKAHQVQVWHTPQDKWILKNLAVDHQSWYGGHFAWLNDQWANDFSRDGPTNLSASPASLCHPHEDCSMDNGFPLLNLHGGQHPNSHGKPQQPVAQTTWHQQNELASSFSRPQPH</sequence>
<dbReference type="EMBL" id="AVOT02045600">
    <property type="protein sequence ID" value="MBW0540923.1"/>
    <property type="molecule type" value="Genomic_DNA"/>
</dbReference>
<evidence type="ECO:0000256" key="1">
    <source>
        <dbReference type="SAM" id="MobiDB-lite"/>
    </source>
</evidence>
<organism evidence="2 3">
    <name type="scientific">Austropuccinia psidii MF-1</name>
    <dbReference type="NCBI Taxonomy" id="1389203"/>
    <lineage>
        <taxon>Eukaryota</taxon>
        <taxon>Fungi</taxon>
        <taxon>Dikarya</taxon>
        <taxon>Basidiomycota</taxon>
        <taxon>Pucciniomycotina</taxon>
        <taxon>Pucciniomycetes</taxon>
        <taxon>Pucciniales</taxon>
        <taxon>Sphaerophragmiaceae</taxon>
        <taxon>Austropuccinia</taxon>
    </lineage>
</organism>
<comment type="caution">
    <text evidence="2">The sequence shown here is derived from an EMBL/GenBank/DDBJ whole genome shotgun (WGS) entry which is preliminary data.</text>
</comment>
<gene>
    <name evidence="2" type="ORF">O181_080638</name>
</gene>